<dbReference type="GO" id="GO:0000139">
    <property type="term" value="C:Golgi membrane"/>
    <property type="evidence" value="ECO:0007669"/>
    <property type="project" value="UniProtKB-SubCell"/>
</dbReference>
<dbReference type="GO" id="GO:0005801">
    <property type="term" value="C:cis-Golgi network"/>
    <property type="evidence" value="ECO:0007669"/>
    <property type="project" value="InterPro"/>
</dbReference>
<keyword evidence="12" id="KW-1185">Reference proteome</keyword>
<keyword evidence="5" id="KW-0812">Transmembrane</keyword>
<reference evidence="11 12" key="1">
    <citation type="submission" date="2013-11" db="EMBL/GenBank/DDBJ databases">
        <title>Draft genome of the bovine lungworm Dictyocaulus viviparus.</title>
        <authorList>
            <person name="Mitreva M."/>
        </authorList>
    </citation>
    <scope>NUCLEOTIDE SEQUENCE [LARGE SCALE GENOMIC DNA]</scope>
    <source>
        <strain evidence="11 12">HannoverDv2000</strain>
    </source>
</reference>
<organism evidence="11 12">
    <name type="scientific">Dictyocaulus viviparus</name>
    <name type="common">Bovine lungworm</name>
    <dbReference type="NCBI Taxonomy" id="29172"/>
    <lineage>
        <taxon>Eukaryota</taxon>
        <taxon>Metazoa</taxon>
        <taxon>Ecdysozoa</taxon>
        <taxon>Nematoda</taxon>
        <taxon>Chromadorea</taxon>
        <taxon>Rhabditida</taxon>
        <taxon>Rhabditina</taxon>
        <taxon>Rhabditomorpha</taxon>
        <taxon>Strongyloidea</taxon>
        <taxon>Metastrongylidae</taxon>
        <taxon>Dictyocaulus</taxon>
    </lineage>
</organism>
<dbReference type="GO" id="GO:0031201">
    <property type="term" value="C:SNARE complex"/>
    <property type="evidence" value="ECO:0007669"/>
    <property type="project" value="TreeGrafter"/>
</dbReference>
<evidence type="ECO:0000313" key="11">
    <source>
        <dbReference type="EMBL" id="KJH52457.1"/>
    </source>
</evidence>
<keyword evidence="8" id="KW-0333">Golgi apparatus</keyword>
<feature type="region of interest" description="Disordered" evidence="10">
    <location>
        <begin position="395"/>
        <end position="421"/>
    </location>
</feature>
<evidence type="ECO:0000256" key="8">
    <source>
        <dbReference type="ARBA" id="ARBA00023034"/>
    </source>
</evidence>
<name>A0A0D8Y8C8_DICVI</name>
<keyword evidence="6" id="KW-0653">Protein transport</keyword>
<protein>
    <recommendedName>
        <fullName evidence="3">Golgi SNAP receptor complex member 1</fullName>
    </recommendedName>
</protein>
<dbReference type="GO" id="GO:0006888">
    <property type="term" value="P:endoplasmic reticulum to Golgi vesicle-mediated transport"/>
    <property type="evidence" value="ECO:0007669"/>
    <property type="project" value="InterPro"/>
</dbReference>
<feature type="compositionally biased region" description="Basic and acidic residues" evidence="10">
    <location>
        <begin position="783"/>
        <end position="802"/>
    </location>
</feature>
<evidence type="ECO:0000256" key="3">
    <source>
        <dbReference type="ARBA" id="ARBA00015612"/>
    </source>
</evidence>
<feature type="region of interest" description="Disordered" evidence="10">
    <location>
        <begin position="298"/>
        <end position="336"/>
    </location>
</feature>
<feature type="region of interest" description="Disordered" evidence="10">
    <location>
        <begin position="457"/>
        <end position="530"/>
    </location>
</feature>
<feature type="region of interest" description="Disordered" evidence="10">
    <location>
        <begin position="577"/>
        <end position="613"/>
    </location>
</feature>
<dbReference type="STRING" id="29172.A0A0D8Y8C8"/>
<evidence type="ECO:0000256" key="10">
    <source>
        <dbReference type="SAM" id="MobiDB-lite"/>
    </source>
</evidence>
<evidence type="ECO:0000313" key="12">
    <source>
        <dbReference type="Proteomes" id="UP000053766"/>
    </source>
</evidence>
<evidence type="ECO:0000256" key="5">
    <source>
        <dbReference type="ARBA" id="ARBA00022692"/>
    </source>
</evidence>
<dbReference type="GO" id="GO:0015031">
    <property type="term" value="P:protein transport"/>
    <property type="evidence" value="ECO:0007669"/>
    <property type="project" value="UniProtKB-KW"/>
</dbReference>
<gene>
    <name evidence="11" type="ORF">DICVIV_01302</name>
</gene>
<dbReference type="InterPro" id="IPR023601">
    <property type="entry name" value="Golgi_SNAP_su1"/>
</dbReference>
<accession>A0A0D8Y8C8</accession>
<keyword evidence="7" id="KW-1133">Transmembrane helix</keyword>
<feature type="region of interest" description="Disordered" evidence="10">
    <location>
        <begin position="658"/>
        <end position="690"/>
    </location>
</feature>
<sequence>MNPVSSKHFSSNREDAWRRVEFQARKNARHMRGRRSPDRFLYDYPPVKVARTHSGDSLREPSYNRPPSLLDCSFPDTSAFSNLTRFYRDRLPFLYLRSLFSSPSFRKQLSPKIRDAPYESRNRVVLESWRVANETLPARRAESMHDVQNYNLYAVCCHYLTASGAWVKPAGRLTSAIVDTSPKTVNQRVKQIAALSSNKAGQVSNSINSDNDSILTSNLISAHDYEDEDERLARIRNDLERMKHEDKEGYELLLKVLAGAKDSTGPVHSVEVDKESIEEDNFTAKQCFTHRPDYEMKVEGSRKFQEKSDHPKAPRSPSAPACNPLRNPVGINESEKKPIPLLSAPVSASTQLRWESWRNLSSAKCDTSFRSPWKDFPVTPSDSWRTSTVSPMASSWRSVNKTDYGSSSLTLGDSSELNRRSGRNVDLGELSKKFLMRVGYGSSYTSQQYRARNEFFPRYSSNRGPDLNRPGSTVSADSPSRRSRVTSGLVRASRSFVPDNSRNFPKSRNSAPENDRDGGGRYMISRDDPRSSQLNASFLNAEKGSPSISSGNFSSALERGSRYKYLNEGWLNTSKYSAERKTSPSKTNNLRERSHRQSRNEYGSNSTKSAHDNYRYEKIAESRGSASTLERQNYINSEMQLETRQLEERVAAIQRELDMLENDNSGSRSSDYRGSRNAHPQASHCGNLPSLLDFSAPPDSVEKARIEREEVNLRLRERELFRREQELLLKQRCLRSRAPIRYGRTVISRPQRNASFQKTRNLSNHVRRPTNFRRAFKPMKSLPTREEREDNTVRKNTEEEDLSRKLDRDCTADALIKKVLGEDNTDDISPRSFALVKLLKFCDKKLLVDEISAKVEEFCADTKAADDEEYLISECLRTYNPTTLGPLDQYVPLRSFEKEVTIDNSDDVLSDETLKKLQAVMVDYQSHCQMYSKVLWKFGVVFGPNVYYCGLWFVNFPYPFEDDLYCYLCMILYLKLCENGRGLRRIASMSNWFRLTNSIRMQFSGRLDSDEKTFSARQALFDSLTQEIEGLLTKLTHVNDEMNDVVGAQSSAGWAMNPAVQHTLRRHREILRDYSTEFRRARDNVFQQLQRESLLLGGVNESTKEGSCLNNRVKGSDLYLKENEHITSCDKLLDEQMSIAVATKGNLQRQGMNLRGIGKKMDTLASKCYYHVFHNFSRSLFCS</sequence>
<feature type="compositionally biased region" description="Polar residues" evidence="10">
    <location>
        <begin position="498"/>
        <end position="512"/>
    </location>
</feature>
<dbReference type="AlphaFoldDB" id="A0A0D8Y8C8"/>
<evidence type="ECO:0000256" key="6">
    <source>
        <dbReference type="ARBA" id="ARBA00022927"/>
    </source>
</evidence>
<dbReference type="PANTHER" id="PTHR21094">
    <property type="entry name" value="GOS-28 SNARE- RELATED"/>
    <property type="match status" value="1"/>
</dbReference>
<feature type="compositionally biased region" description="Basic and acidic residues" evidence="10">
    <location>
        <begin position="513"/>
        <end position="530"/>
    </location>
</feature>
<evidence type="ECO:0000256" key="9">
    <source>
        <dbReference type="ARBA" id="ARBA00023136"/>
    </source>
</evidence>
<keyword evidence="4" id="KW-0813">Transport</keyword>
<reference evidence="12" key="2">
    <citation type="journal article" date="2016" name="Sci. Rep.">
        <title>Dictyocaulus viviparus genome, variome and transcriptome elucidate lungworm biology and support future intervention.</title>
        <authorList>
            <person name="McNulty S.N."/>
            <person name="Strube C."/>
            <person name="Rosa B.A."/>
            <person name="Martin J.C."/>
            <person name="Tyagi R."/>
            <person name="Choi Y.J."/>
            <person name="Wang Q."/>
            <person name="Hallsworth Pepin K."/>
            <person name="Zhang X."/>
            <person name="Ozersky P."/>
            <person name="Wilson R.K."/>
            <person name="Sternberg P.W."/>
            <person name="Gasser R.B."/>
            <person name="Mitreva M."/>
        </authorList>
    </citation>
    <scope>NUCLEOTIDE SEQUENCE [LARGE SCALE GENOMIC DNA]</scope>
    <source>
        <strain evidence="12">HannoverDv2000</strain>
    </source>
</reference>
<evidence type="ECO:0000256" key="2">
    <source>
        <dbReference type="ARBA" id="ARBA00008473"/>
    </source>
</evidence>
<dbReference type="GO" id="GO:0048219">
    <property type="term" value="P:inter-Golgi cisterna vesicle-mediated transport"/>
    <property type="evidence" value="ECO:0007669"/>
    <property type="project" value="TreeGrafter"/>
</dbReference>
<dbReference type="Proteomes" id="UP000053766">
    <property type="component" value="Unassembled WGS sequence"/>
</dbReference>
<dbReference type="GO" id="GO:0005484">
    <property type="term" value="F:SNAP receptor activity"/>
    <property type="evidence" value="ECO:0007669"/>
    <property type="project" value="TreeGrafter"/>
</dbReference>
<feature type="compositionally biased region" description="Polar residues" evidence="10">
    <location>
        <begin position="395"/>
        <end position="415"/>
    </location>
</feature>
<proteinExistence type="inferred from homology"/>
<feature type="region of interest" description="Disordered" evidence="10">
    <location>
        <begin position="780"/>
        <end position="802"/>
    </location>
</feature>
<evidence type="ECO:0000256" key="7">
    <source>
        <dbReference type="ARBA" id="ARBA00022989"/>
    </source>
</evidence>
<dbReference type="OrthoDB" id="1927044at2759"/>
<dbReference type="PANTHER" id="PTHR21094:SF2">
    <property type="entry name" value="GOLGI SNAP RECEPTOR COMPLEX MEMBER 1"/>
    <property type="match status" value="1"/>
</dbReference>
<evidence type="ECO:0000256" key="1">
    <source>
        <dbReference type="ARBA" id="ARBA00004409"/>
    </source>
</evidence>
<dbReference type="GO" id="GO:0005797">
    <property type="term" value="C:Golgi medial cisterna"/>
    <property type="evidence" value="ECO:0007669"/>
    <property type="project" value="TreeGrafter"/>
</dbReference>
<comment type="similarity">
    <text evidence="2">Belongs to the GOSR1 family.</text>
</comment>
<comment type="subcellular location">
    <subcellularLocation>
        <location evidence="1">Golgi apparatus membrane</location>
        <topology evidence="1">Single-pass type IV membrane protein</topology>
    </subcellularLocation>
</comment>
<dbReference type="Pfam" id="PF12352">
    <property type="entry name" value="V-SNARE_C"/>
    <property type="match status" value="1"/>
</dbReference>
<feature type="compositionally biased region" description="Basic and acidic residues" evidence="10">
    <location>
        <begin position="298"/>
        <end position="312"/>
    </location>
</feature>
<dbReference type="GO" id="GO:0006906">
    <property type="term" value="P:vesicle fusion"/>
    <property type="evidence" value="ECO:0007669"/>
    <property type="project" value="TreeGrafter"/>
</dbReference>
<dbReference type="EMBL" id="KN716164">
    <property type="protein sequence ID" value="KJH52457.1"/>
    <property type="molecule type" value="Genomic_DNA"/>
</dbReference>
<evidence type="ECO:0000256" key="4">
    <source>
        <dbReference type="ARBA" id="ARBA00022448"/>
    </source>
</evidence>
<keyword evidence="9" id="KW-0472">Membrane</keyword>